<sequence length="178" mass="19936">MNFEPLLSGPVHPAIAEAARYFQSLAPGDALPKRRDFRPNRVPALLGYYFLIDVRDDHKDYYYRLIGEHMALLFGNDVTNKWLSEIGDAPLCARLRETYDIVVSRQTFHYVRGRYSWPERSVAIERLLVPMADNNGKIDTILGVSISDTKLDTLNLLAGIGTANLEIDSTIIGSPAAV</sequence>
<comment type="caution">
    <text evidence="1">The sequence shown here is derived from an EMBL/GenBank/DDBJ whole genome shotgun (WGS) entry which is preliminary data.</text>
</comment>
<dbReference type="Proteomes" id="UP001499951">
    <property type="component" value="Unassembled WGS sequence"/>
</dbReference>
<organism evidence="1 2">
    <name type="scientific">Rhizomicrobium electricum</name>
    <dbReference type="NCBI Taxonomy" id="480070"/>
    <lineage>
        <taxon>Bacteria</taxon>
        <taxon>Pseudomonadati</taxon>
        <taxon>Pseudomonadota</taxon>
        <taxon>Alphaproteobacteria</taxon>
        <taxon>Micropepsales</taxon>
        <taxon>Micropepsaceae</taxon>
        <taxon>Rhizomicrobium</taxon>
    </lineage>
</organism>
<dbReference type="RefSeq" id="WP_166930208.1">
    <property type="nucleotide sequence ID" value="NZ_BAAADD010000001.1"/>
</dbReference>
<gene>
    <name evidence="1" type="ORF">GCM10008942_00180</name>
</gene>
<reference evidence="1 2" key="1">
    <citation type="journal article" date="2019" name="Int. J. Syst. Evol. Microbiol.">
        <title>The Global Catalogue of Microorganisms (GCM) 10K type strain sequencing project: providing services to taxonomists for standard genome sequencing and annotation.</title>
        <authorList>
            <consortium name="The Broad Institute Genomics Platform"/>
            <consortium name="The Broad Institute Genome Sequencing Center for Infectious Disease"/>
            <person name="Wu L."/>
            <person name="Ma J."/>
        </authorList>
    </citation>
    <scope>NUCLEOTIDE SEQUENCE [LARGE SCALE GENOMIC DNA]</scope>
    <source>
        <strain evidence="1 2">JCM 15089</strain>
    </source>
</reference>
<dbReference type="EMBL" id="BAAADD010000001">
    <property type="protein sequence ID" value="GAA0555702.1"/>
    <property type="molecule type" value="Genomic_DNA"/>
</dbReference>
<name>A0ABN1DZ17_9PROT</name>
<dbReference type="Pfam" id="PF07310">
    <property type="entry name" value="PAS_5"/>
    <property type="match status" value="1"/>
</dbReference>
<evidence type="ECO:0000313" key="2">
    <source>
        <dbReference type="Proteomes" id="UP001499951"/>
    </source>
</evidence>
<evidence type="ECO:0000313" key="1">
    <source>
        <dbReference type="EMBL" id="GAA0555702.1"/>
    </source>
</evidence>
<proteinExistence type="predicted"/>
<protein>
    <recommendedName>
        <fullName evidence="3">PAS domain-containing protein</fullName>
    </recommendedName>
</protein>
<keyword evidence="2" id="KW-1185">Reference proteome</keyword>
<dbReference type="InterPro" id="IPR009922">
    <property type="entry name" value="DUF1457"/>
</dbReference>
<accession>A0ABN1DZ17</accession>
<evidence type="ECO:0008006" key="3">
    <source>
        <dbReference type="Google" id="ProtNLM"/>
    </source>
</evidence>